<proteinExistence type="predicted"/>
<name>A0A2J7QN26_9NEOP</name>
<sequence length="306" mass="33940">MLRLLIVMVYLSLLCHKSCVGRAINTVDTTQELGWQSWLHGDPSTPRPHIEEVKKRRINRRFIYKVPTISGTSPLPECAEGYRPDSRGQCIKVIKLNHETQLDFLLQRLNAKYATPVLRRGYEDHSASDSSSMGLLQRSIPFDIPPESEKLTKESADVAVVMTDVLKDNTHENSNKTNETQMSPTIVAVLNVGKNGTSLEDMDEEQFLLTTPTSVLLSEESGQTLTEQTKAPDSALGLIEDVGNMSSEDGRPGNAKNPSADEKAGKEETTETVTKTIELSVGNAAVTKYNRNRDRLTMLLLLLVLM</sequence>
<comment type="caution">
    <text evidence="3">The sequence shown here is derived from an EMBL/GenBank/DDBJ whole genome shotgun (WGS) entry which is preliminary data.</text>
</comment>
<evidence type="ECO:0000313" key="3">
    <source>
        <dbReference type="EMBL" id="PNF29978.1"/>
    </source>
</evidence>
<feature type="compositionally biased region" description="Basic and acidic residues" evidence="1">
    <location>
        <begin position="259"/>
        <end position="269"/>
    </location>
</feature>
<dbReference type="EMBL" id="NEVH01013201">
    <property type="protein sequence ID" value="PNF29978.1"/>
    <property type="molecule type" value="Genomic_DNA"/>
</dbReference>
<reference evidence="3 4" key="1">
    <citation type="submission" date="2017-12" db="EMBL/GenBank/DDBJ databases">
        <title>Hemimetabolous genomes reveal molecular basis of termite eusociality.</title>
        <authorList>
            <person name="Harrison M.C."/>
            <person name="Jongepier E."/>
            <person name="Robertson H.M."/>
            <person name="Arning N."/>
            <person name="Bitard-Feildel T."/>
            <person name="Chao H."/>
            <person name="Childers C.P."/>
            <person name="Dinh H."/>
            <person name="Doddapaneni H."/>
            <person name="Dugan S."/>
            <person name="Gowin J."/>
            <person name="Greiner C."/>
            <person name="Han Y."/>
            <person name="Hu H."/>
            <person name="Hughes D.S.T."/>
            <person name="Huylmans A.-K."/>
            <person name="Kemena C."/>
            <person name="Kremer L.P.M."/>
            <person name="Lee S.L."/>
            <person name="Lopez-Ezquerra A."/>
            <person name="Mallet L."/>
            <person name="Monroy-Kuhn J.M."/>
            <person name="Moser A."/>
            <person name="Murali S.C."/>
            <person name="Muzny D.M."/>
            <person name="Otani S."/>
            <person name="Piulachs M.-D."/>
            <person name="Poelchau M."/>
            <person name="Qu J."/>
            <person name="Schaub F."/>
            <person name="Wada-Katsumata A."/>
            <person name="Worley K.C."/>
            <person name="Xie Q."/>
            <person name="Ylla G."/>
            <person name="Poulsen M."/>
            <person name="Gibbs R.A."/>
            <person name="Schal C."/>
            <person name="Richards S."/>
            <person name="Belles X."/>
            <person name="Korb J."/>
            <person name="Bornberg-Bauer E."/>
        </authorList>
    </citation>
    <scope>NUCLEOTIDE SEQUENCE [LARGE SCALE GENOMIC DNA]</scope>
    <source>
        <tissue evidence="3">Whole body</tissue>
    </source>
</reference>
<accession>A0A2J7QN26</accession>
<dbReference type="OrthoDB" id="8197748at2759"/>
<evidence type="ECO:0000256" key="2">
    <source>
        <dbReference type="SAM" id="SignalP"/>
    </source>
</evidence>
<gene>
    <name evidence="3" type="ORF">B7P43_G06963</name>
</gene>
<evidence type="ECO:0000256" key="1">
    <source>
        <dbReference type="SAM" id="MobiDB-lite"/>
    </source>
</evidence>
<feature type="chain" id="PRO_5014370149" description="Folded gastrulation N-terminal domain-containing protein" evidence="2">
    <location>
        <begin position="24"/>
        <end position="306"/>
    </location>
</feature>
<feature type="signal peptide" evidence="2">
    <location>
        <begin position="1"/>
        <end position="23"/>
    </location>
</feature>
<protein>
    <recommendedName>
        <fullName evidence="5">Folded gastrulation N-terminal domain-containing protein</fullName>
    </recommendedName>
</protein>
<keyword evidence="2" id="KW-0732">Signal</keyword>
<dbReference type="InParanoid" id="A0A2J7QN26"/>
<dbReference type="AlphaFoldDB" id="A0A2J7QN26"/>
<feature type="region of interest" description="Disordered" evidence="1">
    <location>
        <begin position="243"/>
        <end position="271"/>
    </location>
</feature>
<dbReference type="Proteomes" id="UP000235965">
    <property type="component" value="Unassembled WGS sequence"/>
</dbReference>
<keyword evidence="4" id="KW-1185">Reference proteome</keyword>
<evidence type="ECO:0000313" key="4">
    <source>
        <dbReference type="Proteomes" id="UP000235965"/>
    </source>
</evidence>
<organism evidence="3 4">
    <name type="scientific">Cryptotermes secundus</name>
    <dbReference type="NCBI Taxonomy" id="105785"/>
    <lineage>
        <taxon>Eukaryota</taxon>
        <taxon>Metazoa</taxon>
        <taxon>Ecdysozoa</taxon>
        <taxon>Arthropoda</taxon>
        <taxon>Hexapoda</taxon>
        <taxon>Insecta</taxon>
        <taxon>Pterygota</taxon>
        <taxon>Neoptera</taxon>
        <taxon>Polyneoptera</taxon>
        <taxon>Dictyoptera</taxon>
        <taxon>Blattodea</taxon>
        <taxon>Blattoidea</taxon>
        <taxon>Termitoidae</taxon>
        <taxon>Kalotermitidae</taxon>
        <taxon>Cryptotermitinae</taxon>
        <taxon>Cryptotermes</taxon>
    </lineage>
</organism>
<evidence type="ECO:0008006" key="5">
    <source>
        <dbReference type="Google" id="ProtNLM"/>
    </source>
</evidence>